<accession>A0ABR7D0G0</accession>
<dbReference type="Proteomes" id="UP000646484">
    <property type="component" value="Unassembled WGS sequence"/>
</dbReference>
<reference evidence="4 5" key="1">
    <citation type="submission" date="2020-08" db="EMBL/GenBank/DDBJ databases">
        <title>Genome public.</title>
        <authorList>
            <person name="Liu C."/>
            <person name="Sun Q."/>
        </authorList>
    </citation>
    <scope>NUCLEOTIDE SEQUENCE [LARGE SCALE GENOMIC DNA]</scope>
    <source>
        <strain evidence="4 5">NSJ-56</strain>
    </source>
</reference>
<sequence length="209" mass="23258">MITEESIEYFVTQAHRYGEAGLMLCSSGNLSWRVGEKALVSGTGSWLPVLTGERVAVCDVVSGLSENGVRPSMESVFHLGVMRERADVNVVLHFQSEYATVVACMKEKPESFNVTLEVPYHVGEIAVIPYYCPGSPELAQAVIDGMREHDAVLMSNHGQVVCGKDFDDVLQRALFFEMACRIIVQSRGRYEVLGKKDVENLKRLRLNSR</sequence>
<evidence type="ECO:0000313" key="4">
    <source>
        <dbReference type="EMBL" id="MBC5621319.1"/>
    </source>
</evidence>
<evidence type="ECO:0000256" key="1">
    <source>
        <dbReference type="ARBA" id="ARBA00022723"/>
    </source>
</evidence>
<evidence type="ECO:0000256" key="2">
    <source>
        <dbReference type="ARBA" id="ARBA00023239"/>
    </source>
</evidence>
<dbReference type="SUPFAM" id="SSF53639">
    <property type="entry name" value="AraD/HMP-PK domain-like"/>
    <property type="match status" value="1"/>
</dbReference>
<keyword evidence="1" id="KW-0479">Metal-binding</keyword>
<proteinExistence type="predicted"/>
<keyword evidence="5" id="KW-1185">Reference proteome</keyword>
<dbReference type="RefSeq" id="WP_186975879.1">
    <property type="nucleotide sequence ID" value="NZ_JACOOH010000004.1"/>
</dbReference>
<dbReference type="InterPro" id="IPR001303">
    <property type="entry name" value="Aldolase_II/adducin_N"/>
</dbReference>
<evidence type="ECO:0000259" key="3">
    <source>
        <dbReference type="SMART" id="SM01007"/>
    </source>
</evidence>
<comment type="caution">
    <text evidence="4">The sequence shown here is derived from an EMBL/GenBank/DDBJ whole genome shotgun (WGS) entry which is preliminary data.</text>
</comment>
<keyword evidence="2" id="KW-0456">Lyase</keyword>
<dbReference type="SMART" id="SM01007">
    <property type="entry name" value="Aldolase_II"/>
    <property type="match status" value="1"/>
</dbReference>
<organism evidence="4 5">
    <name type="scientific">Butyricimonas hominis</name>
    <dbReference type="NCBI Taxonomy" id="2763032"/>
    <lineage>
        <taxon>Bacteria</taxon>
        <taxon>Pseudomonadati</taxon>
        <taxon>Bacteroidota</taxon>
        <taxon>Bacteroidia</taxon>
        <taxon>Bacteroidales</taxon>
        <taxon>Odoribacteraceae</taxon>
        <taxon>Butyricimonas</taxon>
    </lineage>
</organism>
<protein>
    <submittedName>
        <fullName evidence="4">Class II aldolase/adducin family protein</fullName>
    </submittedName>
</protein>
<gene>
    <name evidence="4" type="ORF">H8S64_09430</name>
</gene>
<dbReference type="Gene3D" id="3.40.225.10">
    <property type="entry name" value="Class II aldolase/adducin N-terminal domain"/>
    <property type="match status" value="1"/>
</dbReference>
<feature type="domain" description="Class II aldolase/adducin N-terminal" evidence="3">
    <location>
        <begin position="8"/>
        <end position="184"/>
    </location>
</feature>
<evidence type="ECO:0000313" key="5">
    <source>
        <dbReference type="Proteomes" id="UP000646484"/>
    </source>
</evidence>
<name>A0ABR7D0G0_9BACT</name>
<dbReference type="InterPro" id="IPR050197">
    <property type="entry name" value="Aldolase_class_II_sugar_metab"/>
</dbReference>
<dbReference type="PANTHER" id="PTHR22789">
    <property type="entry name" value="FUCULOSE PHOSPHATE ALDOLASE"/>
    <property type="match status" value="1"/>
</dbReference>
<dbReference type="EMBL" id="JACOOH010000004">
    <property type="protein sequence ID" value="MBC5621319.1"/>
    <property type="molecule type" value="Genomic_DNA"/>
</dbReference>
<dbReference type="PANTHER" id="PTHR22789:SF0">
    <property type="entry name" value="3-OXO-TETRONATE 4-PHOSPHATE DECARBOXYLASE-RELATED"/>
    <property type="match status" value="1"/>
</dbReference>
<dbReference type="Pfam" id="PF00596">
    <property type="entry name" value="Aldolase_II"/>
    <property type="match status" value="1"/>
</dbReference>
<dbReference type="InterPro" id="IPR036409">
    <property type="entry name" value="Aldolase_II/adducin_N_sf"/>
</dbReference>